<gene>
    <name evidence="1" type="ORF">H4W31_003801</name>
</gene>
<proteinExistence type="predicted"/>
<name>A0A927M4T1_9ACTN</name>
<keyword evidence="2" id="KW-1185">Reference proteome</keyword>
<dbReference type="EMBL" id="JADBEB010000001">
    <property type="protein sequence ID" value="MBE1488163.1"/>
    <property type="molecule type" value="Genomic_DNA"/>
</dbReference>
<comment type="caution">
    <text evidence="1">The sequence shown here is derived from an EMBL/GenBank/DDBJ whole genome shotgun (WGS) entry which is preliminary data.</text>
</comment>
<protein>
    <submittedName>
        <fullName evidence="1">Uncharacterized protein</fullName>
    </submittedName>
</protein>
<dbReference type="Proteomes" id="UP000649753">
    <property type="component" value="Unassembled WGS sequence"/>
</dbReference>
<evidence type="ECO:0000313" key="1">
    <source>
        <dbReference type="EMBL" id="MBE1488163.1"/>
    </source>
</evidence>
<dbReference type="RefSeq" id="WP_192767879.1">
    <property type="nucleotide sequence ID" value="NZ_JADBEB010000001.1"/>
</dbReference>
<evidence type="ECO:0000313" key="2">
    <source>
        <dbReference type="Proteomes" id="UP000649753"/>
    </source>
</evidence>
<sequence>MKSRLRKLYAHDRQFAWNARIDHVRTGQGLRRCIRLRVWGAGKNSRMLQVDLLSRAARSAWGDPAATDGAYPEPKDVRAVIDYALGQGWQPDEIGGNFPLSGARHARELTLSDFEVTDLLQLAERSTSTREPAPS</sequence>
<organism evidence="1 2">
    <name type="scientific">Plantactinospora soyae</name>
    <dbReference type="NCBI Taxonomy" id="1544732"/>
    <lineage>
        <taxon>Bacteria</taxon>
        <taxon>Bacillati</taxon>
        <taxon>Actinomycetota</taxon>
        <taxon>Actinomycetes</taxon>
        <taxon>Micromonosporales</taxon>
        <taxon>Micromonosporaceae</taxon>
        <taxon>Plantactinospora</taxon>
    </lineage>
</organism>
<accession>A0A927M4T1</accession>
<dbReference type="AlphaFoldDB" id="A0A927M4T1"/>
<reference evidence="1" key="1">
    <citation type="submission" date="2020-10" db="EMBL/GenBank/DDBJ databases">
        <title>Sequencing the genomes of 1000 actinobacteria strains.</title>
        <authorList>
            <person name="Klenk H.-P."/>
        </authorList>
    </citation>
    <scope>NUCLEOTIDE SEQUENCE</scope>
    <source>
        <strain evidence="1">DSM 46832</strain>
    </source>
</reference>